<reference evidence="2" key="1">
    <citation type="submission" date="2023-03" db="EMBL/GenBank/DDBJ databases">
        <title>Andean soil-derived lignocellulolytic bacterial consortium as a source of novel taxa and putative plastic-active enzymes.</title>
        <authorList>
            <person name="Diaz-Garcia L."/>
            <person name="Chuvochina M."/>
            <person name="Feuerriegel G."/>
            <person name="Bunk B."/>
            <person name="Sproer C."/>
            <person name="Streit W.R."/>
            <person name="Rodriguez L.M."/>
            <person name="Overmann J."/>
            <person name="Jimenez D.J."/>
        </authorList>
    </citation>
    <scope>NUCLEOTIDE SEQUENCE</scope>
    <source>
        <strain evidence="2">MAG 7</strain>
    </source>
</reference>
<dbReference type="InterPro" id="IPR012910">
    <property type="entry name" value="Plug_dom"/>
</dbReference>
<accession>A0AAJ5WP75</accession>
<dbReference type="SUPFAM" id="SSF49464">
    <property type="entry name" value="Carboxypeptidase regulatory domain-like"/>
    <property type="match status" value="1"/>
</dbReference>
<dbReference type="AlphaFoldDB" id="A0AAJ5WP75"/>
<dbReference type="Gene3D" id="2.170.130.10">
    <property type="entry name" value="TonB-dependent receptor, plug domain"/>
    <property type="match status" value="1"/>
</dbReference>
<gene>
    <name evidence="2" type="ORF">P0Y53_24160</name>
</gene>
<proteinExistence type="predicted"/>
<dbReference type="EMBL" id="CP119311">
    <property type="protein sequence ID" value="WEK35591.1"/>
    <property type="molecule type" value="Genomic_DNA"/>
</dbReference>
<dbReference type="Pfam" id="PF13715">
    <property type="entry name" value="CarbopepD_reg_2"/>
    <property type="match status" value="1"/>
</dbReference>
<dbReference type="Gene3D" id="2.60.40.1120">
    <property type="entry name" value="Carboxypeptidase-like, regulatory domain"/>
    <property type="match status" value="1"/>
</dbReference>
<protein>
    <submittedName>
        <fullName evidence="2">TonB-dependent receptor</fullName>
    </submittedName>
</protein>
<feature type="domain" description="TonB-dependent receptor plug" evidence="1">
    <location>
        <begin position="119"/>
        <end position="228"/>
    </location>
</feature>
<evidence type="ECO:0000313" key="3">
    <source>
        <dbReference type="Proteomes" id="UP001220610"/>
    </source>
</evidence>
<name>A0AAJ5WP75_9BACT</name>
<sequence>MVRHIILVIGSILGLVHAAVSQYTLSGKVISSQKQAPVAFANLSVAEHEIWATADARGAFSLRDVPAGKIILTISYTGFQSKNIELEVSRGMDTLQFILEPSNLLLKEVMVTAKRKASSLGTSYLIDRTALDHMQLLNVAAATSLLPGFKTNRNQHLATSASQPIAVNGTSGEMGNALFGVAVEVDGTRIANSALPGMTGADMRNIASTNVESIEIVTGVASVEYGDMTNGLVKINTRKGKSPLIIDMMTKPNTKQVAVAKGFGLGEGNGVLNLSLEHTRSISDLTSPYTTYARNSLSLNYSNTFNQKSRQPLFLDIGITGNTGGYNSESDPDLFVNTYSKMNDHVLRGNLSLKWQLNKPWITNIELSGGLNYNDRFSETSSKKLTASSAPSVHATEEGYNVGQHYDENPNAAVILIPPGEWYEISYNDSKAFNYSGRLKANWNRNFGIVNNNLKLGVEMDKSSNNGRGNYYQDLRYAPDWREYRYDQFSNISNYALYAEDRVHIPLGQSSIRLVAGLRSDITDVKGSEYGTVGTLSPRFNGEYVFWEKAKRRVRDLSVRVGWGKSAKLPAFSVLFPQLSYRDIKTFSPGTTSDGLTYYAFYTMPSTRLFNPDLKWQYTIQKEISMSANIEGTRIMITAAQDKTFDSYDGINVFSPFTYKFTDETQVEKSAIPIANRQYTVDHQTGVVTITDKSGALPAETVPYKEITRYIGNAKAINGPTVLRRRLSWIIDFKEIRSIRTAFRVDGNYYYYRGVDETVTAYMPNTTQTMADGSFYKFVGYFTGGALSANGSLSRSLNMNVTATTHIPSIRLILSARLECSLYDFSRNLSERSNGQRGFVLDSRDEYLPSSSKQGVYGGNRFVGLYPDYYVSLDDMNTRIPFQEKFLWAKDNDPTLYNELARLVIKSNTDYYFNPNKVSAYYSANIGITKEIGELASVSFNAINFINNMARVRNSSNNTDASLFGSSYIPAFYYGLSCRLKI</sequence>
<evidence type="ECO:0000259" key="1">
    <source>
        <dbReference type="Pfam" id="PF07715"/>
    </source>
</evidence>
<dbReference type="Proteomes" id="UP001220610">
    <property type="component" value="Chromosome"/>
</dbReference>
<dbReference type="InterPro" id="IPR037066">
    <property type="entry name" value="Plug_dom_sf"/>
</dbReference>
<dbReference type="Pfam" id="PF07715">
    <property type="entry name" value="Plug"/>
    <property type="match status" value="1"/>
</dbReference>
<dbReference type="SUPFAM" id="SSF56935">
    <property type="entry name" value="Porins"/>
    <property type="match status" value="1"/>
</dbReference>
<keyword evidence="2" id="KW-0675">Receptor</keyword>
<evidence type="ECO:0000313" key="2">
    <source>
        <dbReference type="EMBL" id="WEK35591.1"/>
    </source>
</evidence>
<organism evidence="2 3">
    <name type="scientific">Candidatus Pseudobacter hemicellulosilyticus</name>
    <dbReference type="NCBI Taxonomy" id="3121375"/>
    <lineage>
        <taxon>Bacteria</taxon>
        <taxon>Pseudomonadati</taxon>
        <taxon>Bacteroidota</taxon>
        <taxon>Chitinophagia</taxon>
        <taxon>Chitinophagales</taxon>
        <taxon>Chitinophagaceae</taxon>
        <taxon>Pseudobacter</taxon>
    </lineage>
</organism>
<dbReference type="InterPro" id="IPR008969">
    <property type="entry name" value="CarboxyPept-like_regulatory"/>
</dbReference>